<dbReference type="RefSeq" id="WP_218101213.1">
    <property type="nucleotide sequence ID" value="NZ_CAJVCE010000016.1"/>
</dbReference>
<dbReference type="EMBL" id="CAJVCE010000016">
    <property type="protein sequence ID" value="CAG7651418.1"/>
    <property type="molecule type" value="Genomic_DNA"/>
</dbReference>
<gene>
    <name evidence="1" type="ORF">PAECIP111802_04958</name>
</gene>
<proteinExistence type="predicted"/>
<name>A0ABM8VNF7_9BACL</name>
<dbReference type="Proteomes" id="UP000730618">
    <property type="component" value="Unassembled WGS sequence"/>
</dbReference>
<evidence type="ECO:0000313" key="1">
    <source>
        <dbReference type="EMBL" id="CAG7651418.1"/>
    </source>
</evidence>
<keyword evidence="2" id="KW-1185">Reference proteome</keyword>
<reference evidence="1 2" key="1">
    <citation type="submission" date="2021-06" db="EMBL/GenBank/DDBJ databases">
        <authorList>
            <person name="Criscuolo A."/>
        </authorList>
    </citation>
    <scope>NUCLEOTIDE SEQUENCE [LARGE SCALE GENOMIC DNA]</scope>
    <source>
        <strain evidence="2">CIP 111802</strain>
    </source>
</reference>
<organism evidence="1 2">
    <name type="scientific">Paenibacillus allorhizosphaerae</name>
    <dbReference type="NCBI Taxonomy" id="2849866"/>
    <lineage>
        <taxon>Bacteria</taxon>
        <taxon>Bacillati</taxon>
        <taxon>Bacillota</taxon>
        <taxon>Bacilli</taxon>
        <taxon>Bacillales</taxon>
        <taxon>Paenibacillaceae</taxon>
        <taxon>Paenibacillus</taxon>
    </lineage>
</organism>
<comment type="caution">
    <text evidence="1">The sequence shown here is derived from an EMBL/GenBank/DDBJ whole genome shotgun (WGS) entry which is preliminary data.</text>
</comment>
<evidence type="ECO:0000313" key="2">
    <source>
        <dbReference type="Proteomes" id="UP000730618"/>
    </source>
</evidence>
<accession>A0ABM8VNF7</accession>
<sequence>MSDENKNVPEVVTPKRATISNPDTLKKMEWMKQKLNLRTDTDLVSVSLSLLHMCIELQEQGYDLGGYKEKGIFGEREYRMINLNLIR</sequence>
<protein>
    <submittedName>
        <fullName evidence="1">Uncharacterized protein</fullName>
    </submittedName>
</protein>